<accession>A0AAV6IH56</accession>
<organism evidence="1 2">
    <name type="scientific">Rhododendron griersonianum</name>
    <dbReference type="NCBI Taxonomy" id="479676"/>
    <lineage>
        <taxon>Eukaryota</taxon>
        <taxon>Viridiplantae</taxon>
        <taxon>Streptophyta</taxon>
        <taxon>Embryophyta</taxon>
        <taxon>Tracheophyta</taxon>
        <taxon>Spermatophyta</taxon>
        <taxon>Magnoliopsida</taxon>
        <taxon>eudicotyledons</taxon>
        <taxon>Gunneridae</taxon>
        <taxon>Pentapetalae</taxon>
        <taxon>asterids</taxon>
        <taxon>Ericales</taxon>
        <taxon>Ericaceae</taxon>
        <taxon>Ericoideae</taxon>
        <taxon>Rhodoreae</taxon>
        <taxon>Rhododendron</taxon>
    </lineage>
</organism>
<comment type="caution">
    <text evidence="1">The sequence shown here is derived from an EMBL/GenBank/DDBJ whole genome shotgun (WGS) entry which is preliminary data.</text>
</comment>
<reference evidence="1" key="1">
    <citation type="submission" date="2020-08" db="EMBL/GenBank/DDBJ databases">
        <title>Plant Genome Project.</title>
        <authorList>
            <person name="Zhang R.-G."/>
        </authorList>
    </citation>
    <scope>NUCLEOTIDE SEQUENCE</scope>
    <source>
        <strain evidence="1">WSP0</strain>
        <tissue evidence="1">Leaf</tissue>
    </source>
</reference>
<keyword evidence="2" id="KW-1185">Reference proteome</keyword>
<dbReference type="EMBL" id="JACTNZ010000010">
    <property type="protein sequence ID" value="KAG5527982.1"/>
    <property type="molecule type" value="Genomic_DNA"/>
</dbReference>
<sequence>MALLAKWWWRFGKDKESLWVRAVWSCIVDWWHVKWVCPSSVEALIAWWFGNRFRNLEKEIWESCLFATLWSLWLLRNDCVFNNASMLVWDVADLIKTRVAMWMRSKHDIKLYSVDDFKGYLDGIRSLKL</sequence>
<evidence type="ECO:0008006" key="3">
    <source>
        <dbReference type="Google" id="ProtNLM"/>
    </source>
</evidence>
<dbReference type="AlphaFoldDB" id="A0AAV6IH56"/>
<evidence type="ECO:0000313" key="1">
    <source>
        <dbReference type="EMBL" id="KAG5527982.1"/>
    </source>
</evidence>
<evidence type="ECO:0000313" key="2">
    <source>
        <dbReference type="Proteomes" id="UP000823749"/>
    </source>
</evidence>
<proteinExistence type="predicted"/>
<dbReference type="Proteomes" id="UP000823749">
    <property type="component" value="Chromosome 10"/>
</dbReference>
<name>A0AAV6IH56_9ERIC</name>
<gene>
    <name evidence="1" type="ORF">RHGRI_028796</name>
</gene>
<protein>
    <recommendedName>
        <fullName evidence="3">Reverse transcriptase zinc-binding domain-containing protein</fullName>
    </recommendedName>
</protein>